<dbReference type="InterPro" id="IPR050336">
    <property type="entry name" value="Chromosome_partition/occlusion"/>
</dbReference>
<accession>A0A5C1AE21</accession>
<dbReference type="PANTHER" id="PTHR33375">
    <property type="entry name" value="CHROMOSOME-PARTITIONING PROTEIN PARB-RELATED"/>
    <property type="match status" value="1"/>
</dbReference>
<dbReference type="PROSITE" id="PS00092">
    <property type="entry name" value="N6_MTASE"/>
    <property type="match status" value="1"/>
</dbReference>
<dbReference type="PIRSF" id="PIRSF036758">
    <property type="entry name" value="Aden_M_ParB"/>
    <property type="match status" value="1"/>
</dbReference>
<dbReference type="REBASE" id="358831">
    <property type="entry name" value="M.GbaPX52ORF4627P"/>
</dbReference>
<evidence type="ECO:0000256" key="1">
    <source>
        <dbReference type="ARBA" id="ARBA00006594"/>
    </source>
</evidence>
<comment type="similarity">
    <text evidence="1 4">Belongs to the N(4)/N(6)-methyltransferase family.</text>
</comment>
<dbReference type="PRINTS" id="PR00508">
    <property type="entry name" value="S21N4MTFRASE"/>
</dbReference>
<dbReference type="AlphaFoldDB" id="A0A5C1AE21"/>
<gene>
    <name evidence="7" type="ORF">PX52LOC_04627</name>
</gene>
<dbReference type="InterPro" id="IPR015840">
    <property type="entry name" value="DNA_MeTrfase_ParB"/>
</dbReference>
<evidence type="ECO:0000259" key="6">
    <source>
        <dbReference type="SMART" id="SM00470"/>
    </source>
</evidence>
<dbReference type="PANTHER" id="PTHR33375:SF1">
    <property type="entry name" value="CHROMOSOME-PARTITIONING PROTEIN PARB-RELATED"/>
    <property type="match status" value="1"/>
</dbReference>
<dbReference type="OrthoDB" id="9773571at2"/>
<dbReference type="GO" id="GO:0003677">
    <property type="term" value="F:DNA binding"/>
    <property type="evidence" value="ECO:0007669"/>
    <property type="project" value="InterPro"/>
</dbReference>
<proteinExistence type="inferred from homology"/>
<dbReference type="CDD" id="cd16402">
    <property type="entry name" value="ParB_N_like_MT"/>
    <property type="match status" value="1"/>
</dbReference>
<keyword evidence="2 7" id="KW-0489">Methyltransferase</keyword>
<dbReference type="SUPFAM" id="SSF53335">
    <property type="entry name" value="S-adenosyl-L-methionine-dependent methyltransferases"/>
    <property type="match status" value="1"/>
</dbReference>
<dbReference type="InterPro" id="IPR002941">
    <property type="entry name" value="DNA_methylase_N4/N6"/>
</dbReference>
<dbReference type="SMART" id="SM00470">
    <property type="entry name" value="ParB"/>
    <property type="match status" value="1"/>
</dbReference>
<dbReference type="RefSeq" id="WP_149112214.1">
    <property type="nucleotide sequence ID" value="NZ_CP042425.1"/>
</dbReference>
<dbReference type="Gene3D" id="3.90.1530.10">
    <property type="entry name" value="Conserved hypothetical protein from pyrococcus furiosus pfu- 392566-001, ParB domain"/>
    <property type="match status" value="1"/>
</dbReference>
<evidence type="ECO:0000256" key="4">
    <source>
        <dbReference type="RuleBase" id="RU362026"/>
    </source>
</evidence>
<keyword evidence="3" id="KW-0808">Transferase</keyword>
<dbReference type="InterPro" id="IPR036086">
    <property type="entry name" value="ParB/Sulfiredoxin_sf"/>
</dbReference>
<reference evidence="8" key="1">
    <citation type="submission" date="2019-08" db="EMBL/GenBank/DDBJ databases">
        <title>Limnoglobus roseus gen. nov., sp. nov., a novel freshwater planctomycete with a giant genome from the family Gemmataceae.</title>
        <authorList>
            <person name="Kulichevskaya I.S."/>
            <person name="Naumoff D.G."/>
            <person name="Miroshnikov K."/>
            <person name="Ivanova A."/>
            <person name="Philippov D.A."/>
            <person name="Hakobyan A."/>
            <person name="Rijpstra I.C."/>
            <person name="Sinninghe Damste J.S."/>
            <person name="Liesack W."/>
            <person name="Dedysh S.N."/>
        </authorList>
    </citation>
    <scope>NUCLEOTIDE SEQUENCE [LARGE SCALE GENOMIC DNA]</scope>
    <source>
        <strain evidence="8">PX52</strain>
    </source>
</reference>
<dbReference type="GO" id="GO:0007059">
    <property type="term" value="P:chromosome segregation"/>
    <property type="evidence" value="ECO:0007669"/>
    <property type="project" value="TreeGrafter"/>
</dbReference>
<sequence>MLVQMRDISSITPYEHNPRINAAAVDPVAESIATFGWQQPIVVDAASVIVVGHTRYKAALKLGLTVVPVHVATDLTPAQAKAYRLADNRTAAIATWDDGKLVAELLALQGTDVDLASIGFTADELADLLKADEPAHPGDPDAVPDPPADPVTRPGDLWLLGRHRLLCGDATDPAVLARVLDGTPADLLLTDPPYNVAYEGKTADKLTLANDAMAGDDDRRFLARALAAANGVLRPGAAFHLWHADLEGLNARAACGDAGLQVRQCLVWVKSAFALGRFDYHWKHEPCLYGWADGAAHTWLSDRAQTTVLEFDRPAKNDVHPTMKPVDLFADLIGNSCPNGGVVLDPFAGSGTTLVAAEHTGRTAALVELDPRYCDVVVRRYEDLTGQPAERVPAEDAVPASV</sequence>
<feature type="domain" description="ParB-like N-terminal" evidence="6">
    <location>
        <begin position="4"/>
        <end position="89"/>
    </location>
</feature>
<evidence type="ECO:0000256" key="3">
    <source>
        <dbReference type="ARBA" id="ARBA00022679"/>
    </source>
</evidence>
<evidence type="ECO:0000256" key="2">
    <source>
        <dbReference type="ARBA" id="ARBA00022603"/>
    </source>
</evidence>
<dbReference type="GO" id="GO:0005694">
    <property type="term" value="C:chromosome"/>
    <property type="evidence" value="ECO:0007669"/>
    <property type="project" value="TreeGrafter"/>
</dbReference>
<evidence type="ECO:0000256" key="5">
    <source>
        <dbReference type="SAM" id="MobiDB-lite"/>
    </source>
</evidence>
<organism evidence="7 8">
    <name type="scientific">Limnoglobus roseus</name>
    <dbReference type="NCBI Taxonomy" id="2598579"/>
    <lineage>
        <taxon>Bacteria</taxon>
        <taxon>Pseudomonadati</taxon>
        <taxon>Planctomycetota</taxon>
        <taxon>Planctomycetia</taxon>
        <taxon>Gemmatales</taxon>
        <taxon>Gemmataceae</taxon>
        <taxon>Limnoglobus</taxon>
    </lineage>
</organism>
<feature type="region of interest" description="Disordered" evidence="5">
    <location>
        <begin position="131"/>
        <end position="154"/>
    </location>
</feature>
<dbReference type="EC" id="2.1.1.-" evidence="4"/>
<dbReference type="InterPro" id="IPR001091">
    <property type="entry name" value="RM_Methyltransferase"/>
</dbReference>
<dbReference type="InterPro" id="IPR029063">
    <property type="entry name" value="SAM-dependent_MTases_sf"/>
</dbReference>
<dbReference type="GO" id="GO:0008170">
    <property type="term" value="F:N-methyltransferase activity"/>
    <property type="evidence" value="ECO:0007669"/>
    <property type="project" value="InterPro"/>
</dbReference>
<dbReference type="Proteomes" id="UP000324974">
    <property type="component" value="Chromosome"/>
</dbReference>
<dbReference type="Pfam" id="PF02195">
    <property type="entry name" value="ParB_N"/>
    <property type="match status" value="1"/>
</dbReference>
<evidence type="ECO:0000313" key="8">
    <source>
        <dbReference type="Proteomes" id="UP000324974"/>
    </source>
</evidence>
<dbReference type="SUPFAM" id="SSF110849">
    <property type="entry name" value="ParB/Sulfiredoxin"/>
    <property type="match status" value="1"/>
</dbReference>
<name>A0A5C1AE21_9BACT</name>
<keyword evidence="8" id="KW-1185">Reference proteome</keyword>
<dbReference type="Gene3D" id="3.40.50.150">
    <property type="entry name" value="Vaccinia Virus protein VP39"/>
    <property type="match status" value="1"/>
</dbReference>
<dbReference type="InterPro" id="IPR003115">
    <property type="entry name" value="ParB_N"/>
</dbReference>
<dbReference type="GO" id="GO:0045881">
    <property type="term" value="P:positive regulation of sporulation resulting in formation of a cellular spore"/>
    <property type="evidence" value="ECO:0007669"/>
    <property type="project" value="TreeGrafter"/>
</dbReference>
<protein>
    <recommendedName>
        <fullName evidence="4">Methyltransferase</fullName>
        <ecNumber evidence="4">2.1.1.-</ecNumber>
    </recommendedName>
</protein>
<dbReference type="GO" id="GO:0032259">
    <property type="term" value="P:methylation"/>
    <property type="evidence" value="ECO:0007669"/>
    <property type="project" value="UniProtKB-KW"/>
</dbReference>
<dbReference type="Pfam" id="PF01555">
    <property type="entry name" value="N6_N4_Mtase"/>
    <property type="match status" value="1"/>
</dbReference>
<evidence type="ECO:0000313" key="7">
    <source>
        <dbReference type="EMBL" id="QEL17629.1"/>
    </source>
</evidence>
<dbReference type="KEGG" id="lrs:PX52LOC_04627"/>
<dbReference type="InterPro" id="IPR002052">
    <property type="entry name" value="DNA_methylase_N6_adenine_CS"/>
</dbReference>
<dbReference type="EMBL" id="CP042425">
    <property type="protein sequence ID" value="QEL17629.1"/>
    <property type="molecule type" value="Genomic_DNA"/>
</dbReference>